<evidence type="ECO:0000313" key="5">
    <source>
        <dbReference type="EMBL" id="KAJ3215796.1"/>
    </source>
</evidence>
<feature type="non-terminal residue" evidence="5">
    <location>
        <position position="107"/>
    </location>
</feature>
<dbReference type="InterPro" id="IPR036568">
    <property type="entry name" value="GGCT-like_sf"/>
</dbReference>
<evidence type="ECO:0000259" key="4">
    <source>
        <dbReference type="Pfam" id="PF06094"/>
    </source>
</evidence>
<evidence type="ECO:0000256" key="2">
    <source>
        <dbReference type="ARBA" id="ARBA00022679"/>
    </source>
</evidence>
<organism evidence="5 6">
    <name type="scientific">Clydaea vesicula</name>
    <dbReference type="NCBI Taxonomy" id="447962"/>
    <lineage>
        <taxon>Eukaryota</taxon>
        <taxon>Fungi</taxon>
        <taxon>Fungi incertae sedis</taxon>
        <taxon>Chytridiomycota</taxon>
        <taxon>Chytridiomycota incertae sedis</taxon>
        <taxon>Chytridiomycetes</taxon>
        <taxon>Lobulomycetales</taxon>
        <taxon>Lobulomycetaceae</taxon>
        <taxon>Clydaea</taxon>
    </lineage>
</organism>
<dbReference type="PANTHER" id="PTHR31544">
    <property type="entry name" value="AIG2-LIKE PROTEIN D"/>
    <property type="match status" value="1"/>
</dbReference>
<sequence length="107" mass="12068">MKNENSKEQFFHPTSTCLVNVKPNQSSTPRPIFAYGTLMNEKVYNTVVKSDNKLVTKCATLKNFHRYTVEGKSYPGIISKEGSTVEGCVIFPQSTDHVKLLDYFEGN</sequence>
<accession>A0AAD5XUH2</accession>
<dbReference type="PANTHER" id="PTHR31544:SF2">
    <property type="entry name" value="AIG2-LIKE PROTEIN D"/>
    <property type="match status" value="1"/>
</dbReference>
<dbReference type="Gene3D" id="3.10.490.10">
    <property type="entry name" value="Gamma-glutamyl cyclotransferase-like"/>
    <property type="match status" value="1"/>
</dbReference>
<feature type="domain" description="Gamma-glutamylcyclotransferase AIG2-like" evidence="4">
    <location>
        <begin position="32"/>
        <end position="105"/>
    </location>
</feature>
<comment type="caution">
    <text evidence="5">The sequence shown here is derived from an EMBL/GenBank/DDBJ whole genome shotgun (WGS) entry which is preliminary data.</text>
</comment>
<protein>
    <recommendedName>
        <fullName evidence="3">Putative gamma-glutamylcyclotransferase</fullName>
    </recommendedName>
</protein>
<keyword evidence="6" id="KW-1185">Reference proteome</keyword>
<evidence type="ECO:0000256" key="3">
    <source>
        <dbReference type="ARBA" id="ARBA00030602"/>
    </source>
</evidence>
<reference evidence="5" key="1">
    <citation type="submission" date="2020-05" db="EMBL/GenBank/DDBJ databases">
        <title>Phylogenomic resolution of chytrid fungi.</title>
        <authorList>
            <person name="Stajich J.E."/>
            <person name="Amses K."/>
            <person name="Simmons R."/>
            <person name="Seto K."/>
            <person name="Myers J."/>
            <person name="Bonds A."/>
            <person name="Quandt C.A."/>
            <person name="Barry K."/>
            <person name="Liu P."/>
            <person name="Grigoriev I."/>
            <person name="Longcore J.E."/>
            <person name="James T.Y."/>
        </authorList>
    </citation>
    <scope>NUCLEOTIDE SEQUENCE</scope>
    <source>
        <strain evidence="5">JEL0476</strain>
    </source>
</reference>
<dbReference type="InterPro" id="IPR009288">
    <property type="entry name" value="AIG2-like_dom"/>
</dbReference>
<dbReference type="EMBL" id="JADGJW010000519">
    <property type="protein sequence ID" value="KAJ3215796.1"/>
    <property type="molecule type" value="Genomic_DNA"/>
</dbReference>
<evidence type="ECO:0000256" key="1">
    <source>
        <dbReference type="ARBA" id="ARBA00008861"/>
    </source>
</evidence>
<dbReference type="Proteomes" id="UP001211065">
    <property type="component" value="Unassembled WGS sequence"/>
</dbReference>
<dbReference type="SUPFAM" id="SSF110857">
    <property type="entry name" value="Gamma-glutamyl cyclotransferase-like"/>
    <property type="match status" value="1"/>
</dbReference>
<dbReference type="CDD" id="cd06661">
    <property type="entry name" value="GGCT_like"/>
    <property type="match status" value="1"/>
</dbReference>
<dbReference type="GO" id="GO:0016740">
    <property type="term" value="F:transferase activity"/>
    <property type="evidence" value="ECO:0007669"/>
    <property type="project" value="UniProtKB-KW"/>
</dbReference>
<proteinExistence type="inferred from homology"/>
<gene>
    <name evidence="5" type="ORF">HK099_006187</name>
</gene>
<comment type="similarity">
    <text evidence="1">Belongs to the gamma-glutamylcyclotransferase family.</text>
</comment>
<dbReference type="Pfam" id="PF06094">
    <property type="entry name" value="GGACT"/>
    <property type="match status" value="1"/>
</dbReference>
<dbReference type="AlphaFoldDB" id="A0AAD5XUH2"/>
<keyword evidence="2" id="KW-0808">Transferase</keyword>
<dbReference type="InterPro" id="IPR045038">
    <property type="entry name" value="AIG2-like"/>
</dbReference>
<dbReference type="InterPro" id="IPR013024">
    <property type="entry name" value="GGCT-like"/>
</dbReference>
<name>A0AAD5XUH2_9FUNG</name>
<evidence type="ECO:0000313" key="6">
    <source>
        <dbReference type="Proteomes" id="UP001211065"/>
    </source>
</evidence>